<dbReference type="GeneID" id="5697958"/>
<organism evidence="1 2">
    <name type="scientific">Giardia intestinalis (strain ATCC 50803 / WB clone C6)</name>
    <name type="common">Giardia lamblia</name>
    <dbReference type="NCBI Taxonomy" id="184922"/>
    <lineage>
        <taxon>Eukaryota</taxon>
        <taxon>Metamonada</taxon>
        <taxon>Diplomonadida</taxon>
        <taxon>Hexamitidae</taxon>
        <taxon>Giardiinae</taxon>
        <taxon>Giardia</taxon>
    </lineage>
</organism>
<sequence length="140" mass="15738">MTRYRVTSFLRKEMLVVLLATATLASYADRYILNPGGHMFATFASYDLTIATSSDVINVLPSGLCEETPSIVPQEQSYIQSLIHEREALRTKKEVLQKFSHQAPKAIMAMDAIQQKIDEIESKIQQAPILYDIVDTDLTS</sequence>
<accession>A8BSD1</accession>
<dbReference type="HOGENOM" id="CLU_1838963_0_0_1"/>
<dbReference type="KEGG" id="gla:GL50803_0020315"/>
<name>A8BSD1_GIAIC</name>
<keyword evidence="2" id="KW-1185">Reference proteome</keyword>
<dbReference type="AlphaFoldDB" id="A8BSD1"/>
<reference evidence="1 2" key="1">
    <citation type="journal article" date="2007" name="Science">
        <title>Genomic minimalism in the early diverging intestinal parasite Giardia lamblia.</title>
        <authorList>
            <person name="Morrison H.G."/>
            <person name="McArthur A.G."/>
            <person name="Gillin F.D."/>
            <person name="Aley S.B."/>
            <person name="Adam R.D."/>
            <person name="Olsen G.J."/>
            <person name="Best A.A."/>
            <person name="Cande W.Z."/>
            <person name="Chen F."/>
            <person name="Cipriano M.J."/>
            <person name="Davids B.J."/>
            <person name="Dawson S.C."/>
            <person name="Elmendorf H.G."/>
            <person name="Hehl A.B."/>
            <person name="Holder M.E."/>
            <person name="Huse S.M."/>
            <person name="Kim U.U."/>
            <person name="Lasek-Nesselquist E."/>
            <person name="Manning G."/>
            <person name="Nigam A."/>
            <person name="Nixon J.E."/>
            <person name="Palm D."/>
            <person name="Passamaneck N.E."/>
            <person name="Prabhu A."/>
            <person name="Reich C.I."/>
            <person name="Reiner D.S."/>
            <person name="Samuelson J."/>
            <person name="Svard S.G."/>
            <person name="Sogin M.L."/>
        </authorList>
    </citation>
    <scope>NUCLEOTIDE SEQUENCE [LARGE SCALE GENOMIC DNA]</scope>
    <source>
        <strain evidence="1 2">WB C6</strain>
    </source>
</reference>
<dbReference type="SMR" id="A8BSD1"/>
<evidence type="ECO:0000313" key="1">
    <source>
        <dbReference type="EMBL" id="KAE8304686.1"/>
    </source>
</evidence>
<dbReference type="RefSeq" id="XP_001705083.1">
    <property type="nucleotide sequence ID" value="XM_001705031.1"/>
</dbReference>
<gene>
    <name evidence="1" type="ORF">GL50803_0020315</name>
</gene>
<dbReference type="EMBL" id="AACB03000001">
    <property type="protein sequence ID" value="KAE8304686.1"/>
    <property type="molecule type" value="Genomic_DNA"/>
</dbReference>
<comment type="caution">
    <text evidence="1">The sequence shown here is derived from an EMBL/GenBank/DDBJ whole genome shotgun (WGS) entry which is preliminary data.</text>
</comment>
<protein>
    <submittedName>
        <fullName evidence="1">Uncharacterized protein</fullName>
    </submittedName>
</protein>
<dbReference type="Proteomes" id="UP000001548">
    <property type="component" value="Unassembled WGS sequence"/>
</dbReference>
<dbReference type="VEuPathDB" id="GiardiaDB:GL50803_20315"/>
<proteinExistence type="predicted"/>
<dbReference type="OMA" id="GGHMFAT"/>
<evidence type="ECO:0000313" key="2">
    <source>
        <dbReference type="Proteomes" id="UP000001548"/>
    </source>
</evidence>